<dbReference type="STRING" id="1797985.A2Y83_04370"/>
<dbReference type="Pfam" id="PF00347">
    <property type="entry name" value="Ribosomal_L6"/>
    <property type="match status" value="2"/>
</dbReference>
<organism evidence="10 11">
    <name type="scientific">Candidatus Falkowbacteria bacterium RBG_13_39_14</name>
    <dbReference type="NCBI Taxonomy" id="1797985"/>
    <lineage>
        <taxon>Bacteria</taxon>
        <taxon>Candidatus Falkowiibacteriota</taxon>
    </lineage>
</organism>
<evidence type="ECO:0000256" key="6">
    <source>
        <dbReference type="HAMAP-Rule" id="MF_01365"/>
    </source>
</evidence>
<evidence type="ECO:0000313" key="11">
    <source>
        <dbReference type="Proteomes" id="UP000178323"/>
    </source>
</evidence>
<dbReference type="GO" id="GO:0019843">
    <property type="term" value="F:rRNA binding"/>
    <property type="evidence" value="ECO:0007669"/>
    <property type="project" value="UniProtKB-UniRule"/>
</dbReference>
<dbReference type="EMBL" id="MFFS01000066">
    <property type="protein sequence ID" value="OGF21248.1"/>
    <property type="molecule type" value="Genomic_DNA"/>
</dbReference>
<dbReference type="PANTHER" id="PTHR11655:SF14">
    <property type="entry name" value="LARGE RIBOSOMAL SUBUNIT PROTEIN UL6M"/>
    <property type="match status" value="1"/>
</dbReference>
<dbReference type="InterPro" id="IPR019906">
    <property type="entry name" value="Ribosomal_uL6_bac-type"/>
</dbReference>
<comment type="caution">
    <text evidence="10">The sequence shown here is derived from an EMBL/GenBank/DDBJ whole genome shotgun (WGS) entry which is preliminary data.</text>
</comment>
<proteinExistence type="inferred from homology"/>
<dbReference type="Proteomes" id="UP000178323">
    <property type="component" value="Unassembled WGS sequence"/>
</dbReference>
<dbReference type="Gene3D" id="3.90.930.12">
    <property type="entry name" value="Ribosomal protein L6, alpha-beta domain"/>
    <property type="match status" value="2"/>
</dbReference>
<dbReference type="InterPro" id="IPR036789">
    <property type="entry name" value="Ribosomal_uL6-like_a/b-dom_sf"/>
</dbReference>
<evidence type="ECO:0000259" key="9">
    <source>
        <dbReference type="Pfam" id="PF00347"/>
    </source>
</evidence>
<dbReference type="GO" id="GO:0022625">
    <property type="term" value="C:cytosolic large ribosomal subunit"/>
    <property type="evidence" value="ECO:0007669"/>
    <property type="project" value="UniProtKB-UniRule"/>
</dbReference>
<dbReference type="PRINTS" id="PR00059">
    <property type="entry name" value="RIBOSOMALL6"/>
</dbReference>
<dbReference type="PROSITE" id="PS00525">
    <property type="entry name" value="RIBOSOMAL_L6_1"/>
    <property type="match status" value="1"/>
</dbReference>
<dbReference type="PANTHER" id="PTHR11655">
    <property type="entry name" value="60S/50S RIBOSOMAL PROTEIN L6/L9"/>
    <property type="match status" value="1"/>
</dbReference>
<gene>
    <name evidence="6" type="primary">rplF</name>
    <name evidence="10" type="ORF">A2Y83_04370</name>
</gene>
<feature type="domain" description="Large ribosomal subunit protein uL6 alpha-beta" evidence="9">
    <location>
        <begin position="91"/>
        <end position="163"/>
    </location>
</feature>
<dbReference type="SUPFAM" id="SSF56053">
    <property type="entry name" value="Ribosomal protein L6"/>
    <property type="match status" value="2"/>
</dbReference>
<protein>
    <recommendedName>
        <fullName evidence="6">Large ribosomal subunit protein uL6</fullName>
    </recommendedName>
</protein>
<dbReference type="GO" id="GO:0002181">
    <property type="term" value="P:cytoplasmic translation"/>
    <property type="evidence" value="ECO:0007669"/>
    <property type="project" value="TreeGrafter"/>
</dbReference>
<evidence type="ECO:0000256" key="5">
    <source>
        <dbReference type="ARBA" id="ARBA00023274"/>
    </source>
</evidence>
<feature type="domain" description="Large ribosomal subunit protein uL6 alpha-beta" evidence="9">
    <location>
        <begin position="11"/>
        <end position="81"/>
    </location>
</feature>
<evidence type="ECO:0000256" key="1">
    <source>
        <dbReference type="ARBA" id="ARBA00009356"/>
    </source>
</evidence>
<evidence type="ECO:0000256" key="2">
    <source>
        <dbReference type="ARBA" id="ARBA00022730"/>
    </source>
</evidence>
<comment type="subunit">
    <text evidence="6">Part of the 50S ribosomal subunit.</text>
</comment>
<evidence type="ECO:0000256" key="7">
    <source>
        <dbReference type="RuleBase" id="RU003869"/>
    </source>
</evidence>
<dbReference type="GO" id="GO:0003735">
    <property type="term" value="F:structural constituent of ribosome"/>
    <property type="evidence" value="ECO:0007669"/>
    <property type="project" value="UniProtKB-UniRule"/>
</dbReference>
<dbReference type="InterPro" id="IPR020040">
    <property type="entry name" value="Ribosomal_uL6_a/b-dom"/>
</dbReference>
<dbReference type="HAMAP" id="MF_01365_B">
    <property type="entry name" value="Ribosomal_uL6_B"/>
    <property type="match status" value="1"/>
</dbReference>
<evidence type="ECO:0000256" key="8">
    <source>
        <dbReference type="RuleBase" id="RU003870"/>
    </source>
</evidence>
<accession>A0A1F5S3H2</accession>
<dbReference type="InterPro" id="IPR000702">
    <property type="entry name" value="Ribosomal_uL6-like"/>
</dbReference>
<keyword evidence="5 6" id="KW-0687">Ribonucleoprotein</keyword>
<evidence type="ECO:0000313" key="10">
    <source>
        <dbReference type="EMBL" id="OGF21248.1"/>
    </source>
</evidence>
<dbReference type="FunFam" id="3.90.930.12:FF:000002">
    <property type="entry name" value="50S ribosomal protein L6"/>
    <property type="match status" value="1"/>
</dbReference>
<dbReference type="NCBIfam" id="TIGR03654">
    <property type="entry name" value="L6_bact"/>
    <property type="match status" value="1"/>
</dbReference>
<keyword evidence="3 6" id="KW-0694">RNA-binding</keyword>
<dbReference type="AlphaFoldDB" id="A0A1F5S3H2"/>
<dbReference type="FunFam" id="3.90.930.12:FF:000001">
    <property type="entry name" value="50S ribosomal protein L6"/>
    <property type="match status" value="1"/>
</dbReference>
<comment type="similarity">
    <text evidence="1 6 7">Belongs to the universal ribosomal protein uL6 family.</text>
</comment>
<dbReference type="InterPro" id="IPR002358">
    <property type="entry name" value="Ribosomal_uL6_CS"/>
</dbReference>
<keyword evidence="4 6" id="KW-0689">Ribosomal protein</keyword>
<sequence length="181" mass="20198">MSRIGKLPIEIPEKIEVKIDSDKITVKGLKGELSQDIHPSIKVEKKDNVIMVSVASPCKDSNALWGLYRNLIFNMVKGMSHGFEKKLEINGVGYRVALEKDKLILNVGYSHPVEFVLPKEVEAKVEKNTVVLSSFDKQLVGQVAANIRKIRKPEPYKGKGIKYDDEVIRRKAGKAAKGGEK</sequence>
<dbReference type="PIRSF" id="PIRSF002162">
    <property type="entry name" value="Ribosomal_L6"/>
    <property type="match status" value="1"/>
</dbReference>
<comment type="function">
    <text evidence="6 8">This protein binds to the 23S rRNA, and is important in its secondary structure. It is located near the subunit interface in the base of the L7/L12 stalk, and near the tRNA binding site of the peptidyltransferase center.</text>
</comment>
<evidence type="ECO:0000256" key="4">
    <source>
        <dbReference type="ARBA" id="ARBA00022980"/>
    </source>
</evidence>
<keyword evidence="2 6" id="KW-0699">rRNA-binding</keyword>
<reference evidence="10 11" key="1">
    <citation type="journal article" date="2016" name="Nat. Commun.">
        <title>Thousands of microbial genomes shed light on interconnected biogeochemical processes in an aquifer system.</title>
        <authorList>
            <person name="Anantharaman K."/>
            <person name="Brown C.T."/>
            <person name="Hug L.A."/>
            <person name="Sharon I."/>
            <person name="Castelle C.J."/>
            <person name="Probst A.J."/>
            <person name="Thomas B.C."/>
            <person name="Singh A."/>
            <person name="Wilkins M.J."/>
            <person name="Karaoz U."/>
            <person name="Brodie E.L."/>
            <person name="Williams K.H."/>
            <person name="Hubbard S.S."/>
            <person name="Banfield J.F."/>
        </authorList>
    </citation>
    <scope>NUCLEOTIDE SEQUENCE [LARGE SCALE GENOMIC DNA]</scope>
</reference>
<evidence type="ECO:0000256" key="3">
    <source>
        <dbReference type="ARBA" id="ARBA00022884"/>
    </source>
</evidence>
<name>A0A1F5S3H2_9BACT</name>